<organism evidence="2 3">
    <name type="scientific">Jaapia argillacea MUCL 33604</name>
    <dbReference type="NCBI Taxonomy" id="933084"/>
    <lineage>
        <taxon>Eukaryota</taxon>
        <taxon>Fungi</taxon>
        <taxon>Dikarya</taxon>
        <taxon>Basidiomycota</taxon>
        <taxon>Agaricomycotina</taxon>
        <taxon>Agaricomycetes</taxon>
        <taxon>Agaricomycetidae</taxon>
        <taxon>Jaapiales</taxon>
        <taxon>Jaapiaceae</taxon>
        <taxon>Jaapia</taxon>
    </lineage>
</organism>
<feature type="compositionally biased region" description="Polar residues" evidence="1">
    <location>
        <begin position="143"/>
        <end position="159"/>
    </location>
</feature>
<proteinExistence type="predicted"/>
<gene>
    <name evidence="2" type="ORF">JAAARDRAFT_661900</name>
</gene>
<evidence type="ECO:0000256" key="1">
    <source>
        <dbReference type="SAM" id="MobiDB-lite"/>
    </source>
</evidence>
<keyword evidence="3" id="KW-1185">Reference proteome</keyword>
<dbReference type="EMBL" id="KL197791">
    <property type="protein sequence ID" value="KDQ49286.1"/>
    <property type="molecule type" value="Genomic_DNA"/>
</dbReference>
<sequence length="165" mass="18932">MDGCRIRMGDVSCRFRVAQKGMWRLIRSWIWVRVRRQMCTRKEKAVDEQKVHDWFRTREWIRLLDMSKTGRPFEGLDVIKGQEGFQPSSFRTISTCPPPPHTPTPSRTNFITLSPPNPPLPPLHPKRIMLSVAPPPICLSSVKVSRQSSPRNAAESSSFPLLPET</sequence>
<accession>A0A067PFN4</accession>
<dbReference type="HOGENOM" id="CLU_1611016_0_0_1"/>
<evidence type="ECO:0000313" key="2">
    <source>
        <dbReference type="EMBL" id="KDQ49286.1"/>
    </source>
</evidence>
<evidence type="ECO:0000313" key="3">
    <source>
        <dbReference type="Proteomes" id="UP000027265"/>
    </source>
</evidence>
<name>A0A067PFN4_9AGAM</name>
<dbReference type="InParanoid" id="A0A067PFN4"/>
<reference evidence="3" key="1">
    <citation type="journal article" date="2014" name="Proc. Natl. Acad. Sci. U.S.A.">
        <title>Extensive sampling of basidiomycete genomes demonstrates inadequacy of the white-rot/brown-rot paradigm for wood decay fungi.</title>
        <authorList>
            <person name="Riley R."/>
            <person name="Salamov A.A."/>
            <person name="Brown D.W."/>
            <person name="Nagy L.G."/>
            <person name="Floudas D."/>
            <person name="Held B.W."/>
            <person name="Levasseur A."/>
            <person name="Lombard V."/>
            <person name="Morin E."/>
            <person name="Otillar R."/>
            <person name="Lindquist E.A."/>
            <person name="Sun H."/>
            <person name="LaButti K.M."/>
            <person name="Schmutz J."/>
            <person name="Jabbour D."/>
            <person name="Luo H."/>
            <person name="Baker S.E."/>
            <person name="Pisabarro A.G."/>
            <person name="Walton J.D."/>
            <person name="Blanchette R.A."/>
            <person name="Henrissat B."/>
            <person name="Martin F."/>
            <person name="Cullen D."/>
            <person name="Hibbett D.S."/>
            <person name="Grigoriev I.V."/>
        </authorList>
    </citation>
    <scope>NUCLEOTIDE SEQUENCE [LARGE SCALE GENOMIC DNA]</scope>
    <source>
        <strain evidence="3">MUCL 33604</strain>
    </source>
</reference>
<feature type="region of interest" description="Disordered" evidence="1">
    <location>
        <begin position="143"/>
        <end position="165"/>
    </location>
</feature>
<protein>
    <submittedName>
        <fullName evidence="2">Uncharacterized protein</fullName>
    </submittedName>
</protein>
<dbReference type="Proteomes" id="UP000027265">
    <property type="component" value="Unassembled WGS sequence"/>
</dbReference>
<dbReference type="AlphaFoldDB" id="A0A067PFN4"/>